<feature type="region of interest" description="Disordered" evidence="1">
    <location>
        <begin position="1"/>
        <end position="20"/>
    </location>
</feature>
<dbReference type="EMBL" id="AWUE01016875">
    <property type="protein sequence ID" value="OMO89225.1"/>
    <property type="molecule type" value="Genomic_DNA"/>
</dbReference>
<accession>A0A1R3J317</accession>
<dbReference type="Proteomes" id="UP000187203">
    <property type="component" value="Unassembled WGS sequence"/>
</dbReference>
<sequence>MEKERRDAAGAGMKREEQRRGWVKVAATVKMKVGGGDEED</sequence>
<name>A0A1R3J317_9ROSI</name>
<keyword evidence="3" id="KW-1185">Reference proteome</keyword>
<protein>
    <submittedName>
        <fullName evidence="2">Uncharacterized protein</fullName>
    </submittedName>
</protein>
<evidence type="ECO:0000256" key="1">
    <source>
        <dbReference type="SAM" id="MobiDB-lite"/>
    </source>
</evidence>
<comment type="caution">
    <text evidence="2">The sequence shown here is derived from an EMBL/GenBank/DDBJ whole genome shotgun (WGS) entry which is preliminary data.</text>
</comment>
<evidence type="ECO:0000313" key="3">
    <source>
        <dbReference type="Proteomes" id="UP000187203"/>
    </source>
</evidence>
<proteinExistence type="predicted"/>
<dbReference type="AlphaFoldDB" id="A0A1R3J317"/>
<organism evidence="2 3">
    <name type="scientific">Corchorus olitorius</name>
    <dbReference type="NCBI Taxonomy" id="93759"/>
    <lineage>
        <taxon>Eukaryota</taxon>
        <taxon>Viridiplantae</taxon>
        <taxon>Streptophyta</taxon>
        <taxon>Embryophyta</taxon>
        <taxon>Tracheophyta</taxon>
        <taxon>Spermatophyta</taxon>
        <taxon>Magnoliopsida</taxon>
        <taxon>eudicotyledons</taxon>
        <taxon>Gunneridae</taxon>
        <taxon>Pentapetalae</taxon>
        <taxon>rosids</taxon>
        <taxon>malvids</taxon>
        <taxon>Malvales</taxon>
        <taxon>Malvaceae</taxon>
        <taxon>Grewioideae</taxon>
        <taxon>Apeibeae</taxon>
        <taxon>Corchorus</taxon>
    </lineage>
</organism>
<evidence type="ECO:0000313" key="2">
    <source>
        <dbReference type="EMBL" id="OMO89225.1"/>
    </source>
</evidence>
<reference evidence="3" key="1">
    <citation type="submission" date="2013-09" db="EMBL/GenBank/DDBJ databases">
        <title>Corchorus olitorius genome sequencing.</title>
        <authorList>
            <person name="Alam M."/>
            <person name="Haque M.S."/>
            <person name="Islam M.S."/>
            <person name="Emdad E.M."/>
            <person name="Islam M.M."/>
            <person name="Ahmed B."/>
            <person name="Halim A."/>
            <person name="Hossen Q.M.M."/>
            <person name="Hossain M.Z."/>
            <person name="Ahmed R."/>
            <person name="Khan M.M."/>
            <person name="Islam R."/>
            <person name="Rashid M.M."/>
            <person name="Khan S.A."/>
            <person name="Rahman M.S."/>
            <person name="Alam M."/>
            <person name="Yahiya A.S."/>
            <person name="Khan M.S."/>
            <person name="Azam M.S."/>
            <person name="Haque T."/>
            <person name="Lashkar M.Z.H."/>
            <person name="Akhand A.I."/>
            <person name="Morshed G."/>
            <person name="Roy S."/>
            <person name="Uddin K.S."/>
            <person name="Rabeya T."/>
            <person name="Hossain A.S."/>
            <person name="Chowdhury A."/>
            <person name="Snigdha A.R."/>
            <person name="Mortoza M.S."/>
            <person name="Matin S.A."/>
            <person name="Hoque S.M.E."/>
            <person name="Islam M.K."/>
            <person name="Roy D.K."/>
            <person name="Haider R."/>
            <person name="Moosa M.M."/>
            <person name="Elias S.M."/>
            <person name="Hasan A.M."/>
            <person name="Jahan S."/>
            <person name="Shafiuddin M."/>
            <person name="Mahmood N."/>
            <person name="Shommy N.S."/>
        </authorList>
    </citation>
    <scope>NUCLEOTIDE SEQUENCE [LARGE SCALE GENOMIC DNA]</scope>
    <source>
        <strain evidence="3">cv. O-4</strain>
    </source>
</reference>
<gene>
    <name evidence="2" type="ORF">COLO4_19847</name>
</gene>